<proteinExistence type="predicted"/>
<sequence length="93" mass="10385">MPESSDAACSMYTSCTHLQDGTSRARFVAERPFGVLKNRRHSIFLKVLEVKVEFVSEVIIDCLFLLNFCIRNGDVVEADEDGDDCGDAIEPLQ</sequence>
<organism evidence="1 2">
    <name type="scientific">Lates japonicus</name>
    <name type="common">Japanese lates</name>
    <dbReference type="NCBI Taxonomy" id="270547"/>
    <lineage>
        <taxon>Eukaryota</taxon>
        <taxon>Metazoa</taxon>
        <taxon>Chordata</taxon>
        <taxon>Craniata</taxon>
        <taxon>Vertebrata</taxon>
        <taxon>Euteleostomi</taxon>
        <taxon>Actinopterygii</taxon>
        <taxon>Neopterygii</taxon>
        <taxon>Teleostei</taxon>
        <taxon>Neoteleostei</taxon>
        <taxon>Acanthomorphata</taxon>
        <taxon>Carangaria</taxon>
        <taxon>Carangaria incertae sedis</taxon>
        <taxon>Centropomidae</taxon>
        <taxon>Lates</taxon>
    </lineage>
</organism>
<dbReference type="Proteomes" id="UP001279410">
    <property type="component" value="Unassembled WGS sequence"/>
</dbReference>
<comment type="caution">
    <text evidence="1">The sequence shown here is derived from an EMBL/GenBank/DDBJ whole genome shotgun (WGS) entry which is preliminary data.</text>
</comment>
<dbReference type="EMBL" id="BRZM01000015">
    <property type="protein sequence ID" value="GLD52942.1"/>
    <property type="molecule type" value="Genomic_DNA"/>
</dbReference>
<keyword evidence="2" id="KW-1185">Reference proteome</keyword>
<evidence type="ECO:0000313" key="1">
    <source>
        <dbReference type="EMBL" id="GLD52942.1"/>
    </source>
</evidence>
<gene>
    <name evidence="1" type="ORF">AKAME5_000576800</name>
</gene>
<reference evidence="1" key="1">
    <citation type="submission" date="2022-08" db="EMBL/GenBank/DDBJ databases">
        <title>Genome sequencing of akame (Lates japonicus).</title>
        <authorList>
            <person name="Hashiguchi Y."/>
            <person name="Takahashi H."/>
        </authorList>
    </citation>
    <scope>NUCLEOTIDE SEQUENCE</scope>
    <source>
        <strain evidence="1">Kochi</strain>
    </source>
</reference>
<protein>
    <submittedName>
        <fullName evidence="1">Nuclease HARBI1</fullName>
    </submittedName>
</protein>
<dbReference type="AlphaFoldDB" id="A0AAD3MFE4"/>
<evidence type="ECO:0000313" key="2">
    <source>
        <dbReference type="Proteomes" id="UP001279410"/>
    </source>
</evidence>
<name>A0AAD3MFE4_LATJO</name>
<accession>A0AAD3MFE4</accession>